<evidence type="ECO:0000256" key="1">
    <source>
        <dbReference type="ARBA" id="ARBA00005228"/>
    </source>
</evidence>
<evidence type="ECO:0000259" key="8">
    <source>
        <dbReference type="Pfam" id="PF02897"/>
    </source>
</evidence>
<dbReference type="InterPro" id="IPR029058">
    <property type="entry name" value="AB_hydrolase_fold"/>
</dbReference>
<dbReference type="EMBL" id="JBEAFC010000001">
    <property type="protein sequence ID" value="KAL1569853.1"/>
    <property type="molecule type" value="Genomic_DNA"/>
</dbReference>
<organism evidence="9 10">
    <name type="scientific">Salvia divinorum</name>
    <name type="common">Maria pastora</name>
    <name type="synonym">Diviner's sage</name>
    <dbReference type="NCBI Taxonomy" id="28513"/>
    <lineage>
        <taxon>Eukaryota</taxon>
        <taxon>Viridiplantae</taxon>
        <taxon>Streptophyta</taxon>
        <taxon>Embryophyta</taxon>
        <taxon>Tracheophyta</taxon>
        <taxon>Spermatophyta</taxon>
        <taxon>Magnoliopsida</taxon>
        <taxon>eudicotyledons</taxon>
        <taxon>Gunneridae</taxon>
        <taxon>Pentapetalae</taxon>
        <taxon>asterids</taxon>
        <taxon>lamiids</taxon>
        <taxon>Lamiales</taxon>
        <taxon>Lamiaceae</taxon>
        <taxon>Nepetoideae</taxon>
        <taxon>Mentheae</taxon>
        <taxon>Salviinae</taxon>
        <taxon>Salvia</taxon>
        <taxon>Salvia subgen. Calosphace</taxon>
    </lineage>
</organism>
<evidence type="ECO:0000256" key="4">
    <source>
        <dbReference type="ARBA" id="ARBA00022825"/>
    </source>
</evidence>
<name>A0ABD1IPP1_SALDI</name>
<dbReference type="PANTHER" id="PTHR11757">
    <property type="entry name" value="PROTEASE FAMILY S9A OLIGOPEPTIDASE"/>
    <property type="match status" value="1"/>
</dbReference>
<dbReference type="PROSITE" id="PS51257">
    <property type="entry name" value="PROKAR_LIPOPROTEIN"/>
    <property type="match status" value="1"/>
</dbReference>
<evidence type="ECO:0000256" key="6">
    <source>
        <dbReference type="RuleBase" id="RU368024"/>
    </source>
</evidence>
<dbReference type="Gene3D" id="2.130.10.120">
    <property type="entry name" value="Prolyl oligopeptidase, N-terminal domain"/>
    <property type="match status" value="1"/>
</dbReference>
<dbReference type="Pfam" id="PF02897">
    <property type="entry name" value="Peptidase_S9_N"/>
    <property type="match status" value="1"/>
</dbReference>
<dbReference type="PRINTS" id="PR00862">
    <property type="entry name" value="PROLIGOPTASE"/>
</dbReference>
<accession>A0ABD1IPP1</accession>
<feature type="domain" description="Peptidase S9 prolyl oligopeptidase catalytic" evidence="7">
    <location>
        <begin position="592"/>
        <end position="802"/>
    </location>
</feature>
<dbReference type="Proteomes" id="UP001567538">
    <property type="component" value="Unassembled WGS sequence"/>
</dbReference>
<dbReference type="Gene3D" id="3.40.50.1820">
    <property type="entry name" value="alpha/beta hydrolase"/>
    <property type="match status" value="2"/>
</dbReference>
<dbReference type="InterPro" id="IPR051543">
    <property type="entry name" value="Serine_Peptidase_S9A"/>
</dbReference>
<dbReference type="EC" id="3.4.21.-" evidence="6"/>
<sequence>MVAPLLRAALSTRKTLLRFPSPSLFSTACRKTHCPPPPVAKKVPFSATAHGVTWQDPYHWMSNTSDPDFTSYINQENSYADAFMRETLELQNTLYSEMLSRLPPDITTPSERWGPWLYYQCIPEGKEYPILYRKPAVESKGWVASIFSSSGGGFGREQVLLDWNDIAEKHGYVHVNTCRVSPDHRFLAYTVDTKGDEQFQLQIKDLGNDSVLPQPKVAGVVSLAWAQDSSTLFYTLCDQNLRPYRVLCTKLGSHSGDDAVILTENDSRFCLDIASTKDGKFITVNSNSRTSSEERTIVSISLAALQVWFINASNPHTGLQRFCRRVSGVQYFMEHHRGIFYVLTNAPTCKDKNFSGIGLYLARCRVDDAQSANLEDFFIPGDDMCLWDMDIFNGHLVLFLTKNGSVLTCSINMPIDFDNESEMEIDSLDPWFFPLPSDMCIIKPGSNDDFMNTVYRAVVSSPVIPDFTVDYDMSTRTFSIAHQEDVRNISADIQGDGSVGWKEWKDIYEKYSRNEEEVTTIDMHKHGSVWWKDYSEKYYCTMKEVISHDGVRIPMTILHSRAAYREGQSPGLLHGYGAYGDDLDKSWCPDQLSLLDRGWLLAFADVRGGAGPDRSWHERGRGLNKLNSIQDFVSCAQCLIDDGLIHKDRLSALGVSAGCLLVGAAANMHPQLFCAAILKVPFLDVLNSLLDPSLPLTTLDYEEFGNPQNQCCFEYILKYSPYENITEGACCPSMLVSAAFNDSRVGVWEAAKWVAKVRDTTCPSCSSAVILQTSMDEGHFGGGGRFASCREKAYDYAFLIKNSDWQRV</sequence>
<dbReference type="Pfam" id="PF00326">
    <property type="entry name" value="Peptidase_S9"/>
    <property type="match status" value="1"/>
</dbReference>
<keyword evidence="2 6" id="KW-0645">Protease</keyword>
<dbReference type="InterPro" id="IPR002470">
    <property type="entry name" value="Peptidase_S9A"/>
</dbReference>
<evidence type="ECO:0000256" key="2">
    <source>
        <dbReference type="ARBA" id="ARBA00022670"/>
    </source>
</evidence>
<dbReference type="PANTHER" id="PTHR11757:SF12">
    <property type="entry name" value="PROLYL ENDOPEPTIDASE"/>
    <property type="match status" value="1"/>
</dbReference>
<dbReference type="GO" id="GO:0006508">
    <property type="term" value="P:proteolysis"/>
    <property type="evidence" value="ECO:0007669"/>
    <property type="project" value="UniProtKB-KW"/>
</dbReference>
<comment type="caution">
    <text evidence="9">The sequence shown here is derived from an EMBL/GenBank/DDBJ whole genome shotgun (WGS) entry which is preliminary data.</text>
</comment>
<dbReference type="GO" id="GO:0004252">
    <property type="term" value="F:serine-type endopeptidase activity"/>
    <property type="evidence" value="ECO:0007669"/>
    <property type="project" value="UniProtKB-UniRule"/>
</dbReference>
<comment type="similarity">
    <text evidence="1 6">Belongs to the peptidase S9A family.</text>
</comment>
<evidence type="ECO:0000313" key="10">
    <source>
        <dbReference type="Proteomes" id="UP001567538"/>
    </source>
</evidence>
<keyword evidence="3 6" id="KW-0378">Hydrolase</keyword>
<gene>
    <name evidence="9" type="ORF">AAHA92_01278</name>
</gene>
<evidence type="ECO:0000256" key="5">
    <source>
        <dbReference type="ARBA" id="ARBA00045448"/>
    </source>
</evidence>
<feature type="domain" description="Peptidase S9A N-terminal" evidence="8">
    <location>
        <begin position="37"/>
        <end position="405"/>
    </location>
</feature>
<proteinExistence type="inferred from homology"/>
<evidence type="ECO:0000256" key="3">
    <source>
        <dbReference type="ARBA" id="ARBA00022801"/>
    </source>
</evidence>
<keyword evidence="10" id="KW-1185">Reference proteome</keyword>
<dbReference type="GO" id="GO:0004177">
    <property type="term" value="F:aminopeptidase activity"/>
    <property type="evidence" value="ECO:0007669"/>
    <property type="project" value="UniProtKB-KW"/>
</dbReference>
<reference evidence="9 10" key="1">
    <citation type="submission" date="2024-06" db="EMBL/GenBank/DDBJ databases">
        <title>A chromosome level genome sequence of Diviner's sage (Salvia divinorum).</title>
        <authorList>
            <person name="Ford S.A."/>
            <person name="Ro D.-K."/>
            <person name="Ness R.W."/>
            <person name="Phillips M.A."/>
        </authorList>
    </citation>
    <scope>NUCLEOTIDE SEQUENCE [LARGE SCALE GENOMIC DNA]</scope>
    <source>
        <strain evidence="9">SAF-2024a</strain>
        <tissue evidence="9">Leaf</tissue>
    </source>
</reference>
<comment type="function">
    <text evidence="5">Serine peptidase whose precise substrate specificity remains unclear. Does not cleave peptides after a arginine or lysine residue. Regulates trans-Golgi network morphology and sorting by regulating the membrane binding of the AP-1 complex. May play a role in the regulation of synaptic vesicle exocytosis.</text>
</comment>
<protein>
    <recommendedName>
        <fullName evidence="6">Prolyl endopeptidase</fullName>
        <ecNumber evidence="6">3.4.21.-</ecNumber>
    </recommendedName>
</protein>
<keyword evidence="9" id="KW-0031">Aminopeptidase</keyword>
<dbReference type="SUPFAM" id="SSF53474">
    <property type="entry name" value="alpha/beta-Hydrolases"/>
    <property type="match status" value="1"/>
</dbReference>
<dbReference type="AlphaFoldDB" id="A0ABD1IPP1"/>
<dbReference type="InterPro" id="IPR001375">
    <property type="entry name" value="Peptidase_S9_cat"/>
</dbReference>
<dbReference type="SUPFAM" id="SSF50993">
    <property type="entry name" value="Peptidase/esterase 'gauge' domain"/>
    <property type="match status" value="1"/>
</dbReference>
<evidence type="ECO:0000313" key="9">
    <source>
        <dbReference type="EMBL" id="KAL1569853.1"/>
    </source>
</evidence>
<keyword evidence="4 6" id="KW-0720">Serine protease</keyword>
<dbReference type="InterPro" id="IPR023302">
    <property type="entry name" value="Pept_S9A_N"/>
</dbReference>
<evidence type="ECO:0000259" key="7">
    <source>
        <dbReference type="Pfam" id="PF00326"/>
    </source>
</evidence>